<evidence type="ECO:0000313" key="3">
    <source>
        <dbReference type="EMBL" id="BAT27041.1"/>
    </source>
</evidence>
<comment type="similarity">
    <text evidence="1">Belongs to the AHA1 family.</text>
</comment>
<proteinExistence type="inferred from homology"/>
<name>A0A0N7KXI8_9HYPH</name>
<dbReference type="InterPro" id="IPR023393">
    <property type="entry name" value="START-like_dom_sf"/>
</dbReference>
<feature type="domain" description="Activator of Hsp90 ATPase homologue 1/2-like C-terminal" evidence="2">
    <location>
        <begin position="24"/>
        <end position="148"/>
    </location>
</feature>
<dbReference type="EMBL" id="LC066374">
    <property type="protein sequence ID" value="BAT27041.1"/>
    <property type="molecule type" value="Genomic_DNA"/>
</dbReference>
<accession>A0A0N7KXI8</accession>
<dbReference type="RefSeq" id="WP_024350628.1">
    <property type="nucleotide sequence ID" value="NZ_BBWN01000016.1"/>
</dbReference>
<dbReference type="InterPro" id="IPR013538">
    <property type="entry name" value="ASHA1/2-like_C"/>
</dbReference>
<evidence type="ECO:0000256" key="1">
    <source>
        <dbReference type="ARBA" id="ARBA00006817"/>
    </source>
</evidence>
<protein>
    <recommendedName>
        <fullName evidence="2">Activator of Hsp90 ATPase homologue 1/2-like C-terminal domain-containing protein</fullName>
    </recommendedName>
</protein>
<dbReference type="Gene3D" id="3.30.530.20">
    <property type="match status" value="1"/>
</dbReference>
<dbReference type="SUPFAM" id="SSF55961">
    <property type="entry name" value="Bet v1-like"/>
    <property type="match status" value="1"/>
</dbReference>
<dbReference type="Pfam" id="PF08327">
    <property type="entry name" value="AHSA1"/>
    <property type="match status" value="1"/>
</dbReference>
<dbReference type="AlphaFoldDB" id="A0A0N7KXI8"/>
<dbReference type="CDD" id="cd07814">
    <property type="entry name" value="SRPBCC_CalC_Aha1-like"/>
    <property type="match status" value="1"/>
</dbReference>
<sequence>MASGTAHPGAAGDDAGLVLVQDIDASPAAVWECLTEPACFRSWWRETVEFEPRLGGHLLEPWTDADGVEHLTRAEVTAYHPPHGLVMVWADADWGFDTVVSVSLESLADGTRVTIEHQGWQAAPEADRAALLLDHRNGWSHHLSRLTDHAHEHDARRKGH</sequence>
<organism evidence="3">
    <name type="scientific">Aurantimonas coralicida</name>
    <dbReference type="NCBI Taxonomy" id="182270"/>
    <lineage>
        <taxon>Bacteria</taxon>
        <taxon>Pseudomonadati</taxon>
        <taxon>Pseudomonadota</taxon>
        <taxon>Alphaproteobacteria</taxon>
        <taxon>Hyphomicrobiales</taxon>
        <taxon>Aurantimonadaceae</taxon>
        <taxon>Aurantimonas</taxon>
    </lineage>
</organism>
<reference evidence="3" key="1">
    <citation type="journal article" date="2015" name="Proc. Natl. Acad. Sci. U.S.A.">
        <title>Bacterial clade with the ribosomal RNA operon on a small plasmid rather than the chromosome.</title>
        <authorList>
            <person name="Anda M."/>
            <person name="Ohtsubo Y."/>
            <person name="Okubo T."/>
            <person name="Sugawara M."/>
            <person name="Nagata Y."/>
            <person name="Tsuda M."/>
            <person name="Minamisawa K."/>
            <person name="Mitsui H."/>
        </authorList>
    </citation>
    <scope>NUCLEOTIDE SEQUENCE</scope>
    <source>
        <strain evidence="3">DSM 14790</strain>
    </source>
</reference>
<evidence type="ECO:0000259" key="2">
    <source>
        <dbReference type="Pfam" id="PF08327"/>
    </source>
</evidence>